<feature type="region of interest" description="Disordered" evidence="1">
    <location>
        <begin position="162"/>
        <end position="351"/>
    </location>
</feature>
<accession>A0A388M1P6</accession>
<dbReference type="OrthoDB" id="1696305at2759"/>
<gene>
    <name evidence="2" type="ORF">CBR_g47954</name>
</gene>
<evidence type="ECO:0000313" key="3">
    <source>
        <dbReference type="Proteomes" id="UP000265515"/>
    </source>
</evidence>
<proteinExistence type="predicted"/>
<keyword evidence="3" id="KW-1185">Reference proteome</keyword>
<dbReference type="InterPro" id="IPR044229">
    <property type="entry name" value="NOA1"/>
</dbReference>
<protein>
    <submittedName>
        <fullName evidence="2">Uncharacterized protein</fullName>
    </submittedName>
</protein>
<dbReference type="Gramene" id="GBG88484">
    <property type="protein sequence ID" value="GBG88484"/>
    <property type="gene ID" value="CBR_g47954"/>
</dbReference>
<organism evidence="2 3">
    <name type="scientific">Chara braunii</name>
    <name type="common">Braun's stonewort</name>
    <dbReference type="NCBI Taxonomy" id="69332"/>
    <lineage>
        <taxon>Eukaryota</taxon>
        <taxon>Viridiplantae</taxon>
        <taxon>Streptophyta</taxon>
        <taxon>Charophyceae</taxon>
        <taxon>Charales</taxon>
        <taxon>Characeae</taxon>
        <taxon>Chara</taxon>
    </lineage>
</organism>
<sequence>MNGRTVQLSAAAAAVDARGSVHSVHVSSSRASWPHRCDSILSWSLPPANLKGRRRRRRQTIFCPTLTTDRISTASSRILSPLSILQSPKWKEQEEWRWGRRREREREPCLCTVLAMVEDTCQQQYTGGRSTWRWRRHTWRGHVERAGDRCYGLSVKAVLSREEGVSGRRRSRSASGSQQGEEEKEEEGHNSSSLFLRQRQLHLGRGGGGGVGEERRRRGRGGEQGGGEEGGGGGGGVEGGGREGTRGIPIRRSSLGVAGRSAVSSRSRSESRLWESDEANLGYGKGEGYGRDPDGGKRDRWREDERNWKASTATTRQQLQQRQKKEEDKEGKGGESRAKPRRKKKSLPKPVRPEGPVCYGCGAKLQTADADVAGYVDEAKYELKKLHGQLKKLMCSRCHALSHGQMIAAVGGHGGYGNGKGFVLAEDLRRQLLGLQHQKVLVIKLVLPSNCGFVKGGCVDPA</sequence>
<dbReference type="AlphaFoldDB" id="A0A388M1P6"/>
<name>A0A388M1P6_CHABU</name>
<feature type="compositionally biased region" description="Low complexity" evidence="1">
    <location>
        <begin position="256"/>
        <end position="266"/>
    </location>
</feature>
<evidence type="ECO:0000256" key="1">
    <source>
        <dbReference type="SAM" id="MobiDB-lite"/>
    </source>
</evidence>
<dbReference type="GO" id="GO:0003924">
    <property type="term" value="F:GTPase activity"/>
    <property type="evidence" value="ECO:0007669"/>
    <property type="project" value="InterPro"/>
</dbReference>
<dbReference type="PANTHER" id="PTHR47569:SF2">
    <property type="entry name" value="NO-ASSOCIATED PROTEIN 1, CHLOROPLASTIC_MITOCHONDRIAL"/>
    <property type="match status" value="1"/>
</dbReference>
<feature type="compositionally biased region" description="Basic and acidic residues" evidence="1">
    <location>
        <begin position="288"/>
        <end position="308"/>
    </location>
</feature>
<dbReference type="EMBL" id="BFEA01000676">
    <property type="protein sequence ID" value="GBG88484.1"/>
    <property type="molecule type" value="Genomic_DNA"/>
</dbReference>
<reference evidence="2 3" key="1">
    <citation type="journal article" date="2018" name="Cell">
        <title>The Chara Genome: Secondary Complexity and Implications for Plant Terrestrialization.</title>
        <authorList>
            <person name="Nishiyama T."/>
            <person name="Sakayama H."/>
            <person name="Vries J.D."/>
            <person name="Buschmann H."/>
            <person name="Saint-Marcoux D."/>
            <person name="Ullrich K.K."/>
            <person name="Haas F.B."/>
            <person name="Vanderstraeten L."/>
            <person name="Becker D."/>
            <person name="Lang D."/>
            <person name="Vosolsobe S."/>
            <person name="Rombauts S."/>
            <person name="Wilhelmsson P.K.I."/>
            <person name="Janitza P."/>
            <person name="Kern R."/>
            <person name="Heyl A."/>
            <person name="Rumpler F."/>
            <person name="Villalobos L.I.A.C."/>
            <person name="Clay J.M."/>
            <person name="Skokan R."/>
            <person name="Toyoda A."/>
            <person name="Suzuki Y."/>
            <person name="Kagoshima H."/>
            <person name="Schijlen E."/>
            <person name="Tajeshwar N."/>
            <person name="Catarino B."/>
            <person name="Hetherington A.J."/>
            <person name="Saltykova A."/>
            <person name="Bonnot C."/>
            <person name="Breuninger H."/>
            <person name="Symeonidi A."/>
            <person name="Radhakrishnan G.V."/>
            <person name="Van Nieuwerburgh F."/>
            <person name="Deforce D."/>
            <person name="Chang C."/>
            <person name="Karol K.G."/>
            <person name="Hedrich R."/>
            <person name="Ulvskov P."/>
            <person name="Glockner G."/>
            <person name="Delwiche C.F."/>
            <person name="Petrasek J."/>
            <person name="Van de Peer Y."/>
            <person name="Friml J."/>
            <person name="Beilby M."/>
            <person name="Dolan L."/>
            <person name="Kohara Y."/>
            <person name="Sugano S."/>
            <person name="Fujiyama A."/>
            <person name="Delaux P.-M."/>
            <person name="Quint M."/>
            <person name="TheiBen G."/>
            <person name="Hagemann M."/>
            <person name="Harholt J."/>
            <person name="Dunand C."/>
            <person name="Zachgo S."/>
            <person name="Langdale J."/>
            <person name="Maumus F."/>
            <person name="Straeten D.V.D."/>
            <person name="Gould S.B."/>
            <person name="Rensing S.A."/>
        </authorList>
    </citation>
    <scope>NUCLEOTIDE SEQUENCE [LARGE SCALE GENOMIC DNA]</scope>
    <source>
        <strain evidence="2 3">S276</strain>
    </source>
</reference>
<feature type="compositionally biased region" description="Gly residues" evidence="1">
    <location>
        <begin position="222"/>
        <end position="239"/>
    </location>
</feature>
<dbReference type="STRING" id="69332.A0A388M1P6"/>
<feature type="compositionally biased region" description="Basic and acidic residues" evidence="1">
    <location>
        <begin position="323"/>
        <end position="338"/>
    </location>
</feature>
<dbReference type="PANTHER" id="PTHR47569">
    <property type="entry name" value="NO-ASSOCIATED PROTEIN 1, CHLOROPLASTIC/MITOCHONDRIAL"/>
    <property type="match status" value="1"/>
</dbReference>
<dbReference type="Proteomes" id="UP000265515">
    <property type="component" value="Unassembled WGS sequence"/>
</dbReference>
<comment type="caution">
    <text evidence="2">The sequence shown here is derived from an EMBL/GenBank/DDBJ whole genome shotgun (WGS) entry which is preliminary data.</text>
</comment>
<evidence type="ECO:0000313" key="2">
    <source>
        <dbReference type="EMBL" id="GBG88484.1"/>
    </source>
</evidence>